<evidence type="ECO:0000313" key="3">
    <source>
        <dbReference type="Proteomes" id="UP000279372"/>
    </source>
</evidence>
<dbReference type="InterPro" id="IPR052340">
    <property type="entry name" value="RNase_Y/CdgJ"/>
</dbReference>
<dbReference type="Proteomes" id="UP000279372">
    <property type="component" value="Unassembled WGS sequence"/>
</dbReference>
<evidence type="ECO:0000259" key="1">
    <source>
        <dbReference type="PROSITE" id="PS51833"/>
    </source>
</evidence>
<sequence length="326" mass="36391">MNCPTHWTVNSKRCARPGEHIHVPNVSRAIQQHAGAALGARKTLDTLNGCEMHMSKMADEVQRNLIKAIDRDALFLPTLPEVALRIRLAAEDTEISIADLSKVIGSDTALSARLIKVANSPLLRPNFEVSDVNTAIRRLGVNYTCNLAIGLVVEQMFHAKSEVIEQKMREIWKQSLQVAGISYTLCQRYTHLKPDQATLAGLIHLIGILPILTYAEDHFELLADPISLNHVIDSIHPVIGERLLRSWDFPEPLACVPGQFQDFARVSKKPDYTDLVQIATVHIHKNTDLPFSEIEMTDLPAFHQLRLSEADGTLAAQMEEAKSMLY</sequence>
<dbReference type="EMBL" id="RBQB01000042">
    <property type="protein sequence ID" value="RMO96299.1"/>
    <property type="molecule type" value="Genomic_DNA"/>
</dbReference>
<dbReference type="SUPFAM" id="SSF109604">
    <property type="entry name" value="HD-domain/PDEase-like"/>
    <property type="match status" value="1"/>
</dbReference>
<reference evidence="2 3" key="1">
    <citation type="submission" date="2018-08" db="EMBL/GenBank/DDBJ databases">
        <title>Recombination of ecologically and evolutionarily significant loci maintains genetic cohesion in the Pseudomonas syringae species complex.</title>
        <authorList>
            <person name="Dillon M."/>
            <person name="Thakur S."/>
            <person name="Almeida R.N.D."/>
            <person name="Weir B.S."/>
            <person name="Guttman D.S."/>
        </authorList>
    </citation>
    <scope>NUCLEOTIDE SEQUENCE [LARGE SCALE GENOMIC DNA]</scope>
    <source>
        <strain evidence="2 3">ICMP 8902</strain>
    </source>
</reference>
<dbReference type="Gene3D" id="1.10.3210.10">
    <property type="entry name" value="Hypothetical protein af1432"/>
    <property type="match status" value="1"/>
</dbReference>
<proteinExistence type="predicted"/>
<evidence type="ECO:0000313" key="2">
    <source>
        <dbReference type="EMBL" id="RMO96299.1"/>
    </source>
</evidence>
<organism evidence="2 3">
    <name type="scientific">Pseudomonas syringae pv. philadelphi</name>
    <dbReference type="NCBI Taxonomy" id="251706"/>
    <lineage>
        <taxon>Bacteria</taxon>
        <taxon>Pseudomonadati</taxon>
        <taxon>Pseudomonadota</taxon>
        <taxon>Gammaproteobacteria</taxon>
        <taxon>Pseudomonadales</taxon>
        <taxon>Pseudomonadaceae</taxon>
        <taxon>Pseudomonas</taxon>
    </lineage>
</organism>
<accession>A0A3M3ZQC5</accession>
<name>A0A3M3ZQC5_9PSED</name>
<gene>
    <name evidence="2" type="ORF">ALQ33_04764</name>
</gene>
<dbReference type="Pfam" id="PF08668">
    <property type="entry name" value="HDOD"/>
    <property type="match status" value="1"/>
</dbReference>
<dbReference type="PANTHER" id="PTHR33525:SF3">
    <property type="entry name" value="RIBONUCLEASE Y"/>
    <property type="match status" value="1"/>
</dbReference>
<dbReference type="PANTHER" id="PTHR33525">
    <property type="match status" value="1"/>
</dbReference>
<feature type="domain" description="HDOD" evidence="1">
    <location>
        <begin position="76"/>
        <end position="263"/>
    </location>
</feature>
<dbReference type="PROSITE" id="PS51833">
    <property type="entry name" value="HDOD"/>
    <property type="match status" value="1"/>
</dbReference>
<dbReference type="AlphaFoldDB" id="A0A3M3ZQC5"/>
<protein>
    <recommendedName>
        <fullName evidence="1">HDOD domain-containing protein</fullName>
    </recommendedName>
</protein>
<dbReference type="InterPro" id="IPR013976">
    <property type="entry name" value="HDOD"/>
</dbReference>
<comment type="caution">
    <text evidence="2">The sequence shown here is derived from an EMBL/GenBank/DDBJ whole genome shotgun (WGS) entry which is preliminary data.</text>
</comment>